<dbReference type="GO" id="GO:0005739">
    <property type="term" value="C:mitochondrion"/>
    <property type="evidence" value="ECO:0007669"/>
    <property type="project" value="TreeGrafter"/>
</dbReference>
<evidence type="ECO:0000256" key="6">
    <source>
        <dbReference type="SAM" id="MobiDB-lite"/>
    </source>
</evidence>
<keyword evidence="7" id="KW-0812">Transmembrane</keyword>
<dbReference type="VEuPathDB" id="FungiDB:Z518_10084"/>
<evidence type="ECO:0000313" key="9">
    <source>
        <dbReference type="EMBL" id="KIX01018.1"/>
    </source>
</evidence>
<dbReference type="PANTHER" id="PTHR22594">
    <property type="entry name" value="ASPARTYL/LYSYL-TRNA SYNTHETASE"/>
    <property type="match status" value="1"/>
</dbReference>
<dbReference type="CDD" id="cd04318">
    <property type="entry name" value="EcAsnRS_like_N"/>
    <property type="match status" value="1"/>
</dbReference>
<dbReference type="SUPFAM" id="SSF55681">
    <property type="entry name" value="Class II aaRS and biotin synthetases"/>
    <property type="match status" value="1"/>
</dbReference>
<feature type="transmembrane region" description="Helical" evidence="7">
    <location>
        <begin position="194"/>
        <end position="212"/>
    </location>
</feature>
<dbReference type="Pfam" id="PF00152">
    <property type="entry name" value="tRNA-synt_2"/>
    <property type="match status" value="1"/>
</dbReference>
<evidence type="ECO:0000256" key="1">
    <source>
        <dbReference type="ARBA" id="ARBA00022598"/>
    </source>
</evidence>
<evidence type="ECO:0000256" key="5">
    <source>
        <dbReference type="ARBA" id="ARBA00023146"/>
    </source>
</evidence>
<reference evidence="9 10" key="1">
    <citation type="submission" date="2015-01" db="EMBL/GenBank/DDBJ databases">
        <title>The Genome Sequence of Rhinocladiella mackenzie CBS 650.93.</title>
        <authorList>
            <consortium name="The Broad Institute Genomics Platform"/>
            <person name="Cuomo C."/>
            <person name="de Hoog S."/>
            <person name="Gorbushina A."/>
            <person name="Stielow B."/>
            <person name="Teixiera M."/>
            <person name="Abouelleil A."/>
            <person name="Chapman S.B."/>
            <person name="Priest M."/>
            <person name="Young S.K."/>
            <person name="Wortman J."/>
            <person name="Nusbaum C."/>
            <person name="Birren B."/>
        </authorList>
    </citation>
    <scope>NUCLEOTIDE SEQUENCE [LARGE SCALE GENOMIC DNA]</scope>
    <source>
        <strain evidence="9 10">CBS 650.93</strain>
    </source>
</reference>
<dbReference type="AlphaFoldDB" id="A0A0D2GRX6"/>
<dbReference type="InterPro" id="IPR012340">
    <property type="entry name" value="NA-bd_OB-fold"/>
</dbReference>
<dbReference type="GO" id="GO:0005524">
    <property type="term" value="F:ATP binding"/>
    <property type="evidence" value="ECO:0007669"/>
    <property type="project" value="UniProtKB-KW"/>
</dbReference>
<evidence type="ECO:0000313" key="10">
    <source>
        <dbReference type="Proteomes" id="UP000053617"/>
    </source>
</evidence>
<feature type="transmembrane region" description="Helical" evidence="7">
    <location>
        <begin position="142"/>
        <end position="164"/>
    </location>
</feature>
<dbReference type="EMBL" id="KN847482">
    <property type="protein sequence ID" value="KIX01018.1"/>
    <property type="molecule type" value="Genomic_DNA"/>
</dbReference>
<feature type="compositionally biased region" description="Polar residues" evidence="6">
    <location>
        <begin position="397"/>
        <end position="415"/>
    </location>
</feature>
<keyword evidence="5" id="KW-0030">Aminoacyl-tRNA synthetase</keyword>
<dbReference type="HOGENOM" id="CLU_284854_0_0_1"/>
<keyword evidence="2" id="KW-0547">Nucleotide-binding</keyword>
<organism evidence="9 10">
    <name type="scientific">Rhinocladiella mackenziei CBS 650.93</name>
    <dbReference type="NCBI Taxonomy" id="1442369"/>
    <lineage>
        <taxon>Eukaryota</taxon>
        <taxon>Fungi</taxon>
        <taxon>Dikarya</taxon>
        <taxon>Ascomycota</taxon>
        <taxon>Pezizomycotina</taxon>
        <taxon>Eurotiomycetes</taxon>
        <taxon>Chaetothyriomycetidae</taxon>
        <taxon>Chaetothyriales</taxon>
        <taxon>Herpotrichiellaceae</taxon>
        <taxon>Rhinocladiella</taxon>
    </lineage>
</organism>
<dbReference type="InterPro" id="IPR004364">
    <property type="entry name" value="Aa-tRNA-synt_II"/>
</dbReference>
<keyword evidence="1" id="KW-0436">Ligase</keyword>
<dbReference type="InterPro" id="IPR004365">
    <property type="entry name" value="NA-bd_OB_tRNA"/>
</dbReference>
<dbReference type="Proteomes" id="UP000053617">
    <property type="component" value="Unassembled WGS sequence"/>
</dbReference>
<dbReference type="RefSeq" id="XP_013268154.1">
    <property type="nucleotide sequence ID" value="XM_013412700.1"/>
</dbReference>
<dbReference type="InterPro" id="IPR018830">
    <property type="entry name" value="DUF2434"/>
</dbReference>
<feature type="transmembrane region" description="Helical" evidence="7">
    <location>
        <begin position="243"/>
        <end position="261"/>
    </location>
</feature>
<dbReference type="OrthoDB" id="43906at2759"/>
<evidence type="ECO:0000259" key="8">
    <source>
        <dbReference type="PROSITE" id="PS50862"/>
    </source>
</evidence>
<dbReference type="Pfam" id="PF01336">
    <property type="entry name" value="tRNA_anti-codon"/>
    <property type="match status" value="1"/>
</dbReference>
<evidence type="ECO:0000256" key="7">
    <source>
        <dbReference type="SAM" id="Phobius"/>
    </source>
</evidence>
<name>A0A0D2GRX6_9EURO</name>
<dbReference type="InterPro" id="IPR006195">
    <property type="entry name" value="aa-tRNA-synth_II"/>
</dbReference>
<accession>A0A0D2GRX6</accession>
<feature type="region of interest" description="Disordered" evidence="6">
    <location>
        <begin position="424"/>
        <end position="513"/>
    </location>
</feature>
<feature type="region of interest" description="Disordered" evidence="6">
    <location>
        <begin position="360"/>
        <end position="379"/>
    </location>
</feature>
<keyword evidence="7" id="KW-0472">Membrane</keyword>
<feature type="compositionally biased region" description="Basic and acidic residues" evidence="6">
    <location>
        <begin position="360"/>
        <end position="371"/>
    </location>
</feature>
<feature type="compositionally biased region" description="Polar residues" evidence="6">
    <location>
        <begin position="503"/>
        <end position="513"/>
    </location>
</feature>
<keyword evidence="10" id="KW-1185">Reference proteome</keyword>
<dbReference type="Gene3D" id="3.30.930.10">
    <property type="entry name" value="Bira Bifunctional Protein, Domain 2"/>
    <property type="match status" value="1"/>
</dbReference>
<protein>
    <submittedName>
        <fullName evidence="9">Rhinocladiella mackenziei CBS 650.93 unplaced genomic scaffold supercont1.8, whole genome shotgun sequence</fullName>
    </submittedName>
</protein>
<dbReference type="InterPro" id="IPR002312">
    <property type="entry name" value="Asp/Asn-tRNA-synth_IIb"/>
</dbReference>
<evidence type="ECO:0000256" key="2">
    <source>
        <dbReference type="ARBA" id="ARBA00022741"/>
    </source>
</evidence>
<feature type="transmembrane region" description="Helical" evidence="7">
    <location>
        <begin position="69"/>
        <end position="89"/>
    </location>
</feature>
<evidence type="ECO:0000256" key="3">
    <source>
        <dbReference type="ARBA" id="ARBA00022840"/>
    </source>
</evidence>
<dbReference type="Pfam" id="PF10361">
    <property type="entry name" value="DUF2434"/>
    <property type="match status" value="1"/>
</dbReference>
<feature type="region of interest" description="Disordered" evidence="6">
    <location>
        <begin position="397"/>
        <end position="416"/>
    </location>
</feature>
<dbReference type="InterPro" id="IPR045864">
    <property type="entry name" value="aa-tRNA-synth_II/BPL/LPL"/>
</dbReference>
<keyword evidence="4" id="KW-0648">Protein biosynthesis</keyword>
<dbReference type="GO" id="GO:0004816">
    <property type="term" value="F:asparagine-tRNA ligase activity"/>
    <property type="evidence" value="ECO:0007669"/>
    <property type="project" value="TreeGrafter"/>
</dbReference>
<feature type="transmembrane region" description="Helical" evidence="7">
    <location>
        <begin position="110"/>
        <end position="130"/>
    </location>
</feature>
<gene>
    <name evidence="9" type="ORF">Z518_10084</name>
</gene>
<dbReference type="GO" id="GO:0003676">
    <property type="term" value="F:nucleic acid binding"/>
    <property type="evidence" value="ECO:0007669"/>
    <property type="project" value="InterPro"/>
</dbReference>
<evidence type="ECO:0000256" key="4">
    <source>
        <dbReference type="ARBA" id="ARBA00022917"/>
    </source>
</evidence>
<feature type="compositionally biased region" description="Basic and acidic residues" evidence="6">
    <location>
        <begin position="474"/>
        <end position="502"/>
    </location>
</feature>
<dbReference type="SUPFAM" id="SSF50249">
    <property type="entry name" value="Nucleic acid-binding proteins"/>
    <property type="match status" value="1"/>
</dbReference>
<dbReference type="GeneID" id="25298155"/>
<dbReference type="GO" id="GO:0006421">
    <property type="term" value="P:asparaginyl-tRNA aminoacylation"/>
    <property type="evidence" value="ECO:0007669"/>
    <property type="project" value="TreeGrafter"/>
</dbReference>
<feature type="transmembrane region" description="Helical" evidence="7">
    <location>
        <begin position="273"/>
        <end position="295"/>
    </location>
</feature>
<dbReference type="PRINTS" id="PR01042">
    <property type="entry name" value="TRNASYNTHASP"/>
</dbReference>
<dbReference type="PANTHER" id="PTHR22594:SF34">
    <property type="entry name" value="ASPARAGINE--TRNA LIGASE, MITOCHONDRIAL-RELATED"/>
    <property type="match status" value="1"/>
</dbReference>
<keyword evidence="7" id="KW-1133">Transmembrane helix</keyword>
<sequence length="1089" mass="121949">MTLINGITYNDTALKFWNYTIYGNGTLSNGSQCFLAFGKYKPILISPNGTFINTTSCYGPISPIGARGIIGLVFGSLFAFSIPFSTINLRKHGRSYLPRGKRWKPVGRRWPWYWTIFLAACGLLSCFTAIDIDRDYVVNTPIILQSIFLTLMVPALMACVWEAVRSWSSFRDRLLQDTEPLALHPDHHRTQVDFYLPLIFYAFDALVFFMLIPRSWSFVQDQRSEAQTRESAKPAALDARFKTASILATVCLGLTVFRLAYSGRVYRSAIPQTLLQITLLLAIRVAYALAGSWVWSLSPYRLGVSMGTFYGLGHAPALLILVVLNVRGYLSQNEDKVLISQRAMRGDEAHGDIHVALQDRHVRDRDHRDRPPSWWFKARDSNASPNQIFKMPLSTLQNNLDNHPQSSFSNLQQQDESGHYWWQQRKQGGEDARYRKPRQNTTQTGSALRSTGLDDDSANTKSRWTERNISAPGRTDERKTRGTSERENTHDADSGPEGRGREPNSSTVSLQSRPQVVRTDLIVKISLRDAMACFEVAMASRTSDTATIPRSSRIPLPISSTPKASPPLVRHATLLIDGGPHEAKTNSVKIAGLVRSVRKQKKVAFARISDGSTHANIQAVFPDPTLAKDITNGAYVALIGKWIPSEGGGQTHELRVEEIETVGESNPLENPIQKQSMSVDFLRSIPHLRMRTSFQSLLVRTRSFLTAVATSHFHNAPDPVYQVHPPLITSSDCEGAGEVFAITPQSQAQAPGNGPNASQEQEKLYFREPKYLTVSSQLHLEAYSAELGNVFAFAPTFRAEESDTPRHLSEFYMLEAEYRHVSVADLLSKVRSLITGLTESLRHHRVGKELLEYYSDEKHRSSDADSVDLEDRWNRLSGPWTTVQYSSAMTALGQVHESSAGKLFLKSPEWDQGLQLEHERWIVNNLGEGKPVFVTHYPRAVKPFYMLPSMFQTFGPDQEPALRTTPSPENGETVACFDLLLPFGYCEVVGGSLREHRLENLIQSMRQKGLIKKTDRPNGNGNDNGDSYPFLQPGESLGSLRWYADLRRFGSSPHGGYGLGFDRLLAYLTGVSNVRDVVGFPRTWGRADC</sequence>
<feature type="domain" description="Aminoacyl-transfer RNA synthetases class-II family profile" evidence="8">
    <location>
        <begin position="790"/>
        <end position="1081"/>
    </location>
</feature>
<dbReference type="STRING" id="1442369.A0A0D2GRX6"/>
<dbReference type="PROSITE" id="PS50862">
    <property type="entry name" value="AA_TRNA_LIGASE_II"/>
    <property type="match status" value="1"/>
</dbReference>
<keyword evidence="3" id="KW-0067">ATP-binding</keyword>
<proteinExistence type="predicted"/>
<feature type="compositionally biased region" description="Polar residues" evidence="6">
    <location>
        <begin position="439"/>
        <end position="449"/>
    </location>
</feature>
<dbReference type="Gene3D" id="2.40.50.140">
    <property type="entry name" value="Nucleic acid-binding proteins"/>
    <property type="match status" value="1"/>
</dbReference>